<evidence type="ECO:0000259" key="3">
    <source>
        <dbReference type="Pfam" id="PF04810"/>
    </source>
</evidence>
<feature type="domain" description="Sec23/Sec24 beta-sandwich" evidence="5">
    <location>
        <begin position="417"/>
        <end position="499"/>
    </location>
</feature>
<dbReference type="Pfam" id="PF04811">
    <property type="entry name" value="Sec23_trunk"/>
    <property type="match status" value="1"/>
</dbReference>
<feature type="domain" description="Zinc finger Sec23/Sec24-type" evidence="3">
    <location>
        <begin position="105"/>
        <end position="137"/>
    </location>
</feature>
<comment type="similarity">
    <text evidence="1">Belongs to the SEC23/SEC24 family. SEC24 subfamily.</text>
</comment>
<dbReference type="PANTHER" id="PTHR13803:SF4">
    <property type="entry name" value="SECRETORY 24CD, ISOFORM C"/>
    <property type="match status" value="1"/>
</dbReference>
<dbReference type="GO" id="GO:0006886">
    <property type="term" value="P:intracellular protein transport"/>
    <property type="evidence" value="ECO:0007669"/>
    <property type="project" value="InterPro"/>
</dbReference>
<evidence type="ECO:0000313" key="6">
    <source>
        <dbReference type="EMBL" id="OHT16023.1"/>
    </source>
</evidence>
<feature type="domain" description="Sec23/Sec24 trunk" evidence="4">
    <location>
        <begin position="170"/>
        <end position="410"/>
    </location>
</feature>
<evidence type="ECO:0000256" key="1">
    <source>
        <dbReference type="ARBA" id="ARBA00008334"/>
    </source>
</evidence>
<dbReference type="Gene3D" id="3.40.50.410">
    <property type="entry name" value="von Willebrand factor, type A domain"/>
    <property type="match status" value="1"/>
</dbReference>
<accession>A0A1J4KXQ9</accession>
<dbReference type="Gene3D" id="2.60.40.1670">
    <property type="entry name" value="beta-sandwich domain of Sec23/24"/>
    <property type="match status" value="1"/>
</dbReference>
<protein>
    <submittedName>
        <fullName evidence="6">Sec23/Sec24 trunk domain containing protein</fullName>
    </submittedName>
</protein>
<dbReference type="OrthoDB" id="49016at2759"/>
<dbReference type="GO" id="GO:0090110">
    <property type="term" value="P:COPII-coated vesicle cargo loading"/>
    <property type="evidence" value="ECO:0007669"/>
    <property type="project" value="TreeGrafter"/>
</dbReference>
<dbReference type="PANTHER" id="PTHR13803">
    <property type="entry name" value="SEC24-RELATED PROTEIN"/>
    <property type="match status" value="1"/>
</dbReference>
<dbReference type="AlphaFoldDB" id="A0A1J4KXQ9"/>
<dbReference type="GO" id="GO:0070971">
    <property type="term" value="C:endoplasmic reticulum exit site"/>
    <property type="evidence" value="ECO:0007669"/>
    <property type="project" value="TreeGrafter"/>
</dbReference>
<dbReference type="InterPro" id="IPR029006">
    <property type="entry name" value="ADF-H/Gelsolin-like_dom_sf"/>
</dbReference>
<dbReference type="InterPro" id="IPR006895">
    <property type="entry name" value="Znf_Sec23_Sec24"/>
</dbReference>
<dbReference type="SUPFAM" id="SSF82919">
    <property type="entry name" value="Zn-finger domain of Sec23/24"/>
    <property type="match status" value="1"/>
</dbReference>
<dbReference type="InterPro" id="IPR036174">
    <property type="entry name" value="Znf_Sec23_Sec24_sf"/>
</dbReference>
<dbReference type="InterPro" id="IPR036465">
    <property type="entry name" value="vWFA_dom_sf"/>
</dbReference>
<organism evidence="6 7">
    <name type="scientific">Tritrichomonas foetus</name>
    <dbReference type="NCBI Taxonomy" id="1144522"/>
    <lineage>
        <taxon>Eukaryota</taxon>
        <taxon>Metamonada</taxon>
        <taxon>Parabasalia</taxon>
        <taxon>Tritrichomonadida</taxon>
        <taxon>Tritrichomonadidae</taxon>
        <taxon>Tritrichomonas</taxon>
    </lineage>
</organism>
<dbReference type="EMBL" id="MLAK01000156">
    <property type="protein sequence ID" value="OHT16023.1"/>
    <property type="molecule type" value="Genomic_DNA"/>
</dbReference>
<dbReference type="GeneID" id="94831999"/>
<dbReference type="InterPro" id="IPR050550">
    <property type="entry name" value="SEC23_SEC24_subfamily"/>
</dbReference>
<evidence type="ECO:0000313" key="7">
    <source>
        <dbReference type="Proteomes" id="UP000179807"/>
    </source>
</evidence>
<dbReference type="Gene3D" id="3.40.20.10">
    <property type="entry name" value="Severin"/>
    <property type="match status" value="1"/>
</dbReference>
<dbReference type="GO" id="GO:0000149">
    <property type="term" value="F:SNARE binding"/>
    <property type="evidence" value="ECO:0007669"/>
    <property type="project" value="TreeGrafter"/>
</dbReference>
<evidence type="ECO:0000259" key="5">
    <source>
        <dbReference type="Pfam" id="PF08033"/>
    </source>
</evidence>
<evidence type="ECO:0000259" key="4">
    <source>
        <dbReference type="Pfam" id="PF04811"/>
    </source>
</evidence>
<dbReference type="SUPFAM" id="SSF81995">
    <property type="entry name" value="beta-sandwich domain of Sec23/24"/>
    <property type="match status" value="1"/>
</dbReference>
<dbReference type="SUPFAM" id="SSF53300">
    <property type="entry name" value="vWA-like"/>
    <property type="match status" value="1"/>
</dbReference>
<dbReference type="Gene3D" id="2.30.30.380">
    <property type="entry name" value="Zn-finger domain of Sec23/24"/>
    <property type="match status" value="1"/>
</dbReference>
<dbReference type="GO" id="GO:0030127">
    <property type="term" value="C:COPII vesicle coat"/>
    <property type="evidence" value="ECO:0007669"/>
    <property type="project" value="InterPro"/>
</dbReference>
<gene>
    <name evidence="6" type="ORF">TRFO_13507</name>
</gene>
<dbReference type="Pfam" id="PF04810">
    <property type="entry name" value="zf-Sec23_Sec24"/>
    <property type="match status" value="1"/>
</dbReference>
<dbReference type="InterPro" id="IPR006896">
    <property type="entry name" value="Sec23/24_trunk_dom"/>
</dbReference>
<keyword evidence="7" id="KW-1185">Reference proteome</keyword>
<dbReference type="Proteomes" id="UP000179807">
    <property type="component" value="Unassembled WGS sequence"/>
</dbReference>
<reference evidence="6" key="1">
    <citation type="submission" date="2016-10" db="EMBL/GenBank/DDBJ databases">
        <authorList>
            <person name="Benchimol M."/>
            <person name="Almeida L.G."/>
            <person name="Vasconcelos A.T."/>
            <person name="Perreira-Neves A."/>
            <person name="Rosa I.A."/>
            <person name="Tasca T."/>
            <person name="Bogo M.R."/>
            <person name="de Souza W."/>
        </authorList>
    </citation>
    <scope>NUCLEOTIDE SEQUENCE [LARGE SCALE GENOMIC DNA]</scope>
    <source>
        <strain evidence="6">K</strain>
    </source>
</reference>
<name>A0A1J4KXQ9_9EUKA</name>
<dbReference type="InterPro" id="IPR012990">
    <property type="entry name" value="Beta-sandwich_Sec23_24"/>
</dbReference>
<dbReference type="VEuPathDB" id="TrichDB:TRFO_13507"/>
<dbReference type="GO" id="GO:0008270">
    <property type="term" value="F:zinc ion binding"/>
    <property type="evidence" value="ECO:0007669"/>
    <property type="project" value="InterPro"/>
</dbReference>
<dbReference type="Pfam" id="PF08033">
    <property type="entry name" value="Sec23_BS"/>
    <property type="match status" value="1"/>
</dbReference>
<sequence length="722" mass="81337">MSIDEEEPELRPIKPSPPQNTVKKEPAHYFTPLNSNPINPQTTNPWKNPSLLSNNILPSYFRPVSTHFPISQATAQATHLPFGLVINPGLVSDVPITDLSSSTLVRCPRCSAHLCPFCRISSDCRRWKCAICGGESMFLNVNVSERKEVTTPILDMIVPKNYMPHEKAGPSFLFIFDISYDSISHGFAQSAAASLLSSLESLNDDTFVSIMTINDKLTIYDIYRNRRAVYVDLDSLKDEIYSHVCTLQGNREKVTSMLKEIQNLTIDHLTQDSDSKTQTDTFMKKGHCFGSALEAASVVLQEIGGVAMAFVYNYATVGPRAVAHRSRDEMVNEIALLKMSKTENSMFYANISKTLAKSAISLHLFAGSDEFADLAIMGVPCGLTAGKCHFYKNFQPMTHSNELHREIYRTLTTKYLWDATMKLRISNGVTVRRIHSNCQMYERDMMCLPAMTPEDSFTYELDILPHVTTHAVTFQFALAWNNNSRQRIIRIFTFSLPISEDPLEILRNVDEGALTTLLTKRTIPILLAEGAVAAAKLFVHETKLLTVNKHFKSVPQFTYGILQSSYLAHNFPSGPDGRFAHIIQMRSAGIVDLMLYSYPRLLTIENELVSLSKTATKNHNFLILHSNDAVYVWGKTKEILSQETSISIDENTHIIDVSTLQNEQLKKIIHECWEMSRRFLLTIAIYGLNALDGFLVEDAISDNFLYSSWIQPFNPNLSNNNK</sequence>
<comment type="caution">
    <text evidence="6">The sequence shown here is derived from an EMBL/GenBank/DDBJ whole genome shotgun (WGS) entry which is preliminary data.</text>
</comment>
<feature type="region of interest" description="Disordered" evidence="2">
    <location>
        <begin position="1"/>
        <end position="40"/>
    </location>
</feature>
<evidence type="ECO:0000256" key="2">
    <source>
        <dbReference type="SAM" id="MobiDB-lite"/>
    </source>
</evidence>
<proteinExistence type="inferred from homology"/>
<dbReference type="Gene3D" id="1.20.120.730">
    <property type="entry name" value="Sec23/Sec24 helical domain"/>
    <property type="match status" value="1"/>
</dbReference>
<dbReference type="RefSeq" id="XP_068369159.1">
    <property type="nucleotide sequence ID" value="XM_068497295.1"/>
</dbReference>